<dbReference type="RefSeq" id="WP_133321333.1">
    <property type="nucleotide sequence ID" value="NZ_SMTF01000003.1"/>
</dbReference>
<protein>
    <submittedName>
        <fullName evidence="1">Uncharacterized protein</fullName>
    </submittedName>
</protein>
<evidence type="ECO:0000313" key="2">
    <source>
        <dbReference type="Proteomes" id="UP000294796"/>
    </source>
</evidence>
<reference evidence="1 2" key="1">
    <citation type="submission" date="2019-03" db="EMBL/GenBank/DDBJ databases">
        <title>Luteimonas zhaokaii sp.nov., isolated from the rectal contents of Plateau pika in Yushu, Qinghai Province, China.</title>
        <authorList>
            <person name="Zhang G."/>
        </authorList>
    </citation>
    <scope>NUCLEOTIDE SEQUENCE [LARGE SCALE GENOMIC DNA]</scope>
    <source>
        <strain evidence="1 2">B9</strain>
    </source>
</reference>
<accession>A0A4R5TYJ4</accession>
<sequence>MSDQDLFFNVREVQREGDNETRLEVTAGTLERTRDGGQAGVGDILMYLPAGTGMQSAVSGSMAFPERADMKFAGTLEEMRVLWMASGTKARFLRDPRFLFRRP</sequence>
<organism evidence="1 2">
    <name type="scientific">Luteimonas aestuarii</name>
    <dbReference type="NCBI Taxonomy" id="453837"/>
    <lineage>
        <taxon>Bacteria</taxon>
        <taxon>Pseudomonadati</taxon>
        <taxon>Pseudomonadota</taxon>
        <taxon>Gammaproteobacteria</taxon>
        <taxon>Lysobacterales</taxon>
        <taxon>Lysobacteraceae</taxon>
        <taxon>Luteimonas</taxon>
    </lineage>
</organism>
<dbReference type="EMBL" id="SMTF01000003">
    <property type="protein sequence ID" value="TDK26314.1"/>
    <property type="molecule type" value="Genomic_DNA"/>
</dbReference>
<dbReference type="Proteomes" id="UP000294796">
    <property type="component" value="Unassembled WGS sequence"/>
</dbReference>
<evidence type="ECO:0000313" key="1">
    <source>
        <dbReference type="EMBL" id="TDK26314.1"/>
    </source>
</evidence>
<dbReference type="AlphaFoldDB" id="A0A4R5TYJ4"/>
<gene>
    <name evidence="1" type="ORF">E2F46_06935</name>
</gene>
<keyword evidence="2" id="KW-1185">Reference proteome</keyword>
<proteinExistence type="predicted"/>
<comment type="caution">
    <text evidence="1">The sequence shown here is derived from an EMBL/GenBank/DDBJ whole genome shotgun (WGS) entry which is preliminary data.</text>
</comment>
<name>A0A4R5TYJ4_9GAMM</name>